<gene>
    <name evidence="2" type="ORF">UFOPK1413_00773</name>
    <name evidence="3" type="ORF">UFOPK1767_00567</name>
</gene>
<proteinExistence type="predicted"/>
<protein>
    <submittedName>
        <fullName evidence="2">Unannotated protein</fullName>
    </submittedName>
</protein>
<dbReference type="PANTHER" id="PTHR46211">
    <property type="entry name" value="GLYCEROPHOSPHORYL DIESTER PHOSPHODIESTERASE"/>
    <property type="match status" value="1"/>
</dbReference>
<reference evidence="2" key="1">
    <citation type="submission" date="2020-05" db="EMBL/GenBank/DDBJ databases">
        <authorList>
            <person name="Chiriac C."/>
            <person name="Salcher M."/>
            <person name="Ghai R."/>
            <person name="Kavagutti S V."/>
        </authorList>
    </citation>
    <scope>NUCLEOTIDE SEQUENCE</scope>
</reference>
<dbReference type="AlphaFoldDB" id="A0A6J6BU55"/>
<dbReference type="Gene3D" id="3.20.20.190">
    <property type="entry name" value="Phosphatidylinositol (PI) phosphodiesterase"/>
    <property type="match status" value="1"/>
</dbReference>
<name>A0A6J6BU55_9ZZZZ</name>
<dbReference type="PROSITE" id="PS51704">
    <property type="entry name" value="GP_PDE"/>
    <property type="match status" value="1"/>
</dbReference>
<evidence type="ECO:0000313" key="3">
    <source>
        <dbReference type="EMBL" id="CAB4584915.1"/>
    </source>
</evidence>
<feature type="domain" description="GP-PDE" evidence="1">
    <location>
        <begin position="16"/>
        <end position="247"/>
    </location>
</feature>
<dbReference type="PANTHER" id="PTHR46211:SF14">
    <property type="entry name" value="GLYCEROPHOSPHODIESTER PHOSPHODIESTERASE"/>
    <property type="match status" value="1"/>
</dbReference>
<evidence type="ECO:0000313" key="2">
    <source>
        <dbReference type="EMBL" id="CAB4541829.1"/>
    </source>
</evidence>
<organism evidence="2">
    <name type="scientific">freshwater metagenome</name>
    <dbReference type="NCBI Taxonomy" id="449393"/>
    <lineage>
        <taxon>unclassified sequences</taxon>
        <taxon>metagenomes</taxon>
        <taxon>ecological metagenomes</taxon>
    </lineage>
</organism>
<dbReference type="InterPro" id="IPR017946">
    <property type="entry name" value="PLC-like_Pdiesterase_TIM-brl"/>
</dbReference>
<dbReference type="GO" id="GO:0006629">
    <property type="term" value="P:lipid metabolic process"/>
    <property type="evidence" value="ECO:0007669"/>
    <property type="project" value="InterPro"/>
</dbReference>
<dbReference type="InterPro" id="IPR030395">
    <property type="entry name" value="GP_PDE_dom"/>
</dbReference>
<dbReference type="EMBL" id="CAEZSG010000122">
    <property type="protein sequence ID" value="CAB4541829.1"/>
    <property type="molecule type" value="Genomic_DNA"/>
</dbReference>
<dbReference type="GO" id="GO:0008081">
    <property type="term" value="F:phosphoric diester hydrolase activity"/>
    <property type="evidence" value="ECO:0007669"/>
    <property type="project" value="InterPro"/>
</dbReference>
<dbReference type="Pfam" id="PF03009">
    <property type="entry name" value="GDPD"/>
    <property type="match status" value="1"/>
</dbReference>
<sequence length="249" mass="26772">MTFRAAEHPYFAGSTPRVFAHRGLHLNAPENTAGSFRAAIAAGATFIETDVVGSKDGFAIISHDTTLDRISTRTGRVSDHTAAELADIDLGGEGFLTLAQAFEQFPVTRFNIDVKDETAIDGVVRAVTDAEALDRVLITSFSAQRRRATMARLPGVASSASATEFLVIAAAARLGLTPPLPLVHALQIPVRANGITFVTEQMVQRYHRAGLEVHVWTVNDEVTMRRLLRLGVDGIVTDRADIALGVVNS</sequence>
<dbReference type="SUPFAM" id="SSF51695">
    <property type="entry name" value="PLC-like phosphodiesterases"/>
    <property type="match status" value="1"/>
</dbReference>
<accession>A0A6J6BU55</accession>
<dbReference type="EMBL" id="CAEZTZ010000061">
    <property type="protein sequence ID" value="CAB4584915.1"/>
    <property type="molecule type" value="Genomic_DNA"/>
</dbReference>
<evidence type="ECO:0000259" key="1">
    <source>
        <dbReference type="PROSITE" id="PS51704"/>
    </source>
</evidence>